<dbReference type="AlphaFoldDB" id="A0A0C9YN64"/>
<dbReference type="Proteomes" id="UP000054018">
    <property type="component" value="Unassembled WGS sequence"/>
</dbReference>
<gene>
    <name evidence="2" type="ORF">PISMIDRAFT_196723</name>
</gene>
<proteinExistence type="predicted"/>
<evidence type="ECO:0000256" key="1">
    <source>
        <dbReference type="SAM" id="MobiDB-lite"/>
    </source>
</evidence>
<protein>
    <submittedName>
        <fullName evidence="2">Uncharacterized protein</fullName>
    </submittedName>
</protein>
<evidence type="ECO:0000313" key="2">
    <source>
        <dbReference type="EMBL" id="KIK18171.1"/>
    </source>
</evidence>
<evidence type="ECO:0000313" key="3">
    <source>
        <dbReference type="Proteomes" id="UP000054018"/>
    </source>
</evidence>
<feature type="region of interest" description="Disordered" evidence="1">
    <location>
        <begin position="1"/>
        <end position="65"/>
    </location>
</feature>
<reference evidence="3" key="2">
    <citation type="submission" date="2015-01" db="EMBL/GenBank/DDBJ databases">
        <title>Evolutionary Origins and Diversification of the Mycorrhizal Mutualists.</title>
        <authorList>
            <consortium name="DOE Joint Genome Institute"/>
            <consortium name="Mycorrhizal Genomics Consortium"/>
            <person name="Kohler A."/>
            <person name="Kuo A."/>
            <person name="Nagy L.G."/>
            <person name="Floudas D."/>
            <person name="Copeland A."/>
            <person name="Barry K.W."/>
            <person name="Cichocki N."/>
            <person name="Veneault-Fourrey C."/>
            <person name="LaButti K."/>
            <person name="Lindquist E.A."/>
            <person name="Lipzen A."/>
            <person name="Lundell T."/>
            <person name="Morin E."/>
            <person name="Murat C."/>
            <person name="Riley R."/>
            <person name="Ohm R."/>
            <person name="Sun H."/>
            <person name="Tunlid A."/>
            <person name="Henrissat B."/>
            <person name="Grigoriev I.V."/>
            <person name="Hibbett D.S."/>
            <person name="Martin F."/>
        </authorList>
    </citation>
    <scope>NUCLEOTIDE SEQUENCE [LARGE SCALE GENOMIC DNA]</scope>
    <source>
        <strain evidence="3">441</strain>
    </source>
</reference>
<reference evidence="2 3" key="1">
    <citation type="submission" date="2014-04" db="EMBL/GenBank/DDBJ databases">
        <authorList>
            <consortium name="DOE Joint Genome Institute"/>
            <person name="Kuo A."/>
            <person name="Kohler A."/>
            <person name="Costa M.D."/>
            <person name="Nagy L.G."/>
            <person name="Floudas D."/>
            <person name="Copeland A."/>
            <person name="Barry K.W."/>
            <person name="Cichocki N."/>
            <person name="Veneault-Fourrey C."/>
            <person name="LaButti K."/>
            <person name="Lindquist E.A."/>
            <person name="Lipzen A."/>
            <person name="Lundell T."/>
            <person name="Morin E."/>
            <person name="Murat C."/>
            <person name="Sun H."/>
            <person name="Tunlid A."/>
            <person name="Henrissat B."/>
            <person name="Grigoriev I.V."/>
            <person name="Hibbett D.S."/>
            <person name="Martin F."/>
            <person name="Nordberg H.P."/>
            <person name="Cantor M.N."/>
            <person name="Hua S.X."/>
        </authorList>
    </citation>
    <scope>NUCLEOTIDE SEQUENCE [LARGE SCALE GENOMIC DNA]</scope>
    <source>
        <strain evidence="2 3">441</strain>
    </source>
</reference>
<feature type="compositionally biased region" description="Basic and acidic residues" evidence="1">
    <location>
        <begin position="1"/>
        <end position="15"/>
    </location>
</feature>
<name>A0A0C9YN64_9AGAM</name>
<sequence>MEEHRSAQGVRKEAEEPCTCGGKIPTSKRETHESQVVHQRRRAMRTAREAASATRSRGFITELMR</sequence>
<keyword evidence="3" id="KW-1185">Reference proteome</keyword>
<dbReference type="EMBL" id="KN833811">
    <property type="protein sequence ID" value="KIK18171.1"/>
    <property type="molecule type" value="Genomic_DNA"/>
</dbReference>
<organism evidence="2 3">
    <name type="scientific">Pisolithus microcarpus 441</name>
    <dbReference type="NCBI Taxonomy" id="765257"/>
    <lineage>
        <taxon>Eukaryota</taxon>
        <taxon>Fungi</taxon>
        <taxon>Dikarya</taxon>
        <taxon>Basidiomycota</taxon>
        <taxon>Agaricomycotina</taxon>
        <taxon>Agaricomycetes</taxon>
        <taxon>Agaricomycetidae</taxon>
        <taxon>Boletales</taxon>
        <taxon>Sclerodermatineae</taxon>
        <taxon>Pisolithaceae</taxon>
        <taxon>Pisolithus</taxon>
    </lineage>
</organism>
<accession>A0A0C9YN64</accession>
<dbReference type="HOGENOM" id="CLU_2850545_0_0_1"/>